<dbReference type="Gene3D" id="1.20.210.10">
    <property type="entry name" value="Cytochrome c oxidase-like, subunit I domain"/>
    <property type="match status" value="1"/>
</dbReference>
<accession>A0A6J5ZYA9</accession>
<dbReference type="InterPro" id="IPR036927">
    <property type="entry name" value="Cyt_c_oxase-like_su1_sf"/>
</dbReference>
<dbReference type="GO" id="GO:0020037">
    <property type="term" value="F:heme binding"/>
    <property type="evidence" value="ECO:0007669"/>
    <property type="project" value="InterPro"/>
</dbReference>
<keyword evidence="1" id="KW-0472">Membrane</keyword>
<protein>
    <submittedName>
        <fullName evidence="3">Unannotated protein</fullName>
    </submittedName>
</protein>
<dbReference type="GO" id="GO:0016020">
    <property type="term" value="C:membrane"/>
    <property type="evidence" value="ECO:0007669"/>
    <property type="project" value="InterPro"/>
</dbReference>
<dbReference type="GO" id="GO:0015990">
    <property type="term" value="P:electron transport coupled proton transport"/>
    <property type="evidence" value="ECO:0007669"/>
    <property type="project" value="TreeGrafter"/>
</dbReference>
<dbReference type="InterPro" id="IPR023616">
    <property type="entry name" value="Cyt_c_oxase-like_su1_dom"/>
</dbReference>
<dbReference type="PANTHER" id="PTHR10422">
    <property type="entry name" value="CYTOCHROME C OXIDASE SUBUNIT 1"/>
    <property type="match status" value="1"/>
</dbReference>
<name>A0A6J5ZYA9_9ZZZZ</name>
<keyword evidence="1" id="KW-1133">Transmembrane helix</keyword>
<dbReference type="GO" id="GO:0022904">
    <property type="term" value="P:respiratory electron transport chain"/>
    <property type="evidence" value="ECO:0007669"/>
    <property type="project" value="TreeGrafter"/>
</dbReference>
<dbReference type="EMBL" id="CAESAN010000126">
    <property type="protein sequence ID" value="CAB4346372.1"/>
    <property type="molecule type" value="Genomic_DNA"/>
</dbReference>
<feature type="transmembrane region" description="Helical" evidence="1">
    <location>
        <begin position="20"/>
        <end position="43"/>
    </location>
</feature>
<dbReference type="AlphaFoldDB" id="A0A6J5ZYA9"/>
<evidence type="ECO:0000259" key="2">
    <source>
        <dbReference type="PROSITE" id="PS50855"/>
    </source>
</evidence>
<dbReference type="GO" id="GO:0004129">
    <property type="term" value="F:cytochrome-c oxidase activity"/>
    <property type="evidence" value="ECO:0007669"/>
    <property type="project" value="InterPro"/>
</dbReference>
<feature type="domain" description="Cytochrome oxidase subunit I profile" evidence="2">
    <location>
        <begin position="1"/>
        <end position="85"/>
    </location>
</feature>
<dbReference type="InterPro" id="IPR000883">
    <property type="entry name" value="Cyt_C_Oxase_1"/>
</dbReference>
<evidence type="ECO:0000313" key="3">
    <source>
        <dbReference type="EMBL" id="CAB4346372.1"/>
    </source>
</evidence>
<keyword evidence="1" id="KW-0812">Transmembrane</keyword>
<dbReference type="PANTHER" id="PTHR10422:SF18">
    <property type="entry name" value="CYTOCHROME C OXIDASE SUBUNIT 1"/>
    <property type="match status" value="1"/>
</dbReference>
<reference evidence="3" key="1">
    <citation type="submission" date="2020-05" db="EMBL/GenBank/DDBJ databases">
        <authorList>
            <person name="Chiriac C."/>
            <person name="Salcher M."/>
            <person name="Ghai R."/>
            <person name="Kavagutti S V."/>
        </authorList>
    </citation>
    <scope>NUCLEOTIDE SEQUENCE</scope>
</reference>
<dbReference type="PROSITE" id="PS50855">
    <property type="entry name" value="COX1"/>
    <property type="match status" value="1"/>
</dbReference>
<dbReference type="SUPFAM" id="SSF81442">
    <property type="entry name" value="Cytochrome c oxidase subunit I-like"/>
    <property type="match status" value="1"/>
</dbReference>
<gene>
    <name evidence="3" type="ORF">UFOPK3547_01334</name>
</gene>
<sequence length="120" mass="12760">MHLIGVQGMPRRVSDYADQFATWNLIISFSSFVLGLSSLVFLYNMIVSWRSGPKAVGNPWNALTIEWQVSSPPPIFNFDAIPSVVGGPYEYGVPGAVHAVLKEAEPVAAGAAAGTSEGAH</sequence>
<dbReference type="GO" id="GO:0009060">
    <property type="term" value="P:aerobic respiration"/>
    <property type="evidence" value="ECO:0007669"/>
    <property type="project" value="InterPro"/>
</dbReference>
<evidence type="ECO:0000256" key="1">
    <source>
        <dbReference type="SAM" id="Phobius"/>
    </source>
</evidence>
<proteinExistence type="predicted"/>
<organism evidence="3">
    <name type="scientific">freshwater metagenome</name>
    <dbReference type="NCBI Taxonomy" id="449393"/>
    <lineage>
        <taxon>unclassified sequences</taxon>
        <taxon>metagenomes</taxon>
        <taxon>ecological metagenomes</taxon>
    </lineage>
</organism>